<dbReference type="Gene3D" id="2.70.70.10">
    <property type="entry name" value="Glucose Permease (Domain IIA)"/>
    <property type="match status" value="1"/>
</dbReference>
<protein>
    <recommendedName>
        <fullName evidence="1">LysM domain-containing protein</fullName>
    </recommendedName>
</protein>
<dbReference type="AlphaFoldDB" id="A0A1G2CJ33"/>
<dbReference type="CDD" id="cd12797">
    <property type="entry name" value="M23_peptidase"/>
    <property type="match status" value="1"/>
</dbReference>
<dbReference type="SUPFAM" id="SSF54106">
    <property type="entry name" value="LysM domain"/>
    <property type="match status" value="2"/>
</dbReference>
<dbReference type="InterPro" id="IPR036779">
    <property type="entry name" value="LysM_dom_sf"/>
</dbReference>
<reference evidence="2 3" key="1">
    <citation type="journal article" date="2016" name="Nat. Commun.">
        <title>Thousands of microbial genomes shed light on interconnected biogeochemical processes in an aquifer system.</title>
        <authorList>
            <person name="Anantharaman K."/>
            <person name="Brown C.T."/>
            <person name="Hug L.A."/>
            <person name="Sharon I."/>
            <person name="Castelle C.J."/>
            <person name="Probst A.J."/>
            <person name="Thomas B.C."/>
            <person name="Singh A."/>
            <person name="Wilkins M.J."/>
            <person name="Karaoz U."/>
            <person name="Brodie E.L."/>
            <person name="Williams K.H."/>
            <person name="Hubbard S.S."/>
            <person name="Banfield J.F."/>
        </authorList>
    </citation>
    <scope>NUCLEOTIDE SEQUENCE [LARGE SCALE GENOMIC DNA]</scope>
</reference>
<dbReference type="Gene3D" id="3.10.350.10">
    <property type="entry name" value="LysM domain"/>
    <property type="match status" value="2"/>
</dbReference>
<evidence type="ECO:0000259" key="1">
    <source>
        <dbReference type="PROSITE" id="PS51782"/>
    </source>
</evidence>
<dbReference type="PROSITE" id="PS51782">
    <property type="entry name" value="LYSM"/>
    <property type="match status" value="2"/>
</dbReference>
<dbReference type="PANTHER" id="PTHR21666:SF270">
    <property type="entry name" value="MUREIN HYDROLASE ACTIVATOR ENVC"/>
    <property type="match status" value="1"/>
</dbReference>
<feature type="domain" description="LysM" evidence="1">
    <location>
        <begin position="106"/>
        <end position="150"/>
    </location>
</feature>
<dbReference type="SUPFAM" id="SSF51261">
    <property type="entry name" value="Duplicated hybrid motif"/>
    <property type="match status" value="1"/>
</dbReference>
<dbReference type="PANTHER" id="PTHR21666">
    <property type="entry name" value="PEPTIDASE-RELATED"/>
    <property type="match status" value="1"/>
</dbReference>
<organism evidence="2 3">
    <name type="scientific">Candidatus Liptonbacteria bacterium RIFCSPLOWO2_01_FULL_56_20</name>
    <dbReference type="NCBI Taxonomy" id="1798652"/>
    <lineage>
        <taxon>Bacteria</taxon>
        <taxon>Candidatus Liptoniibacteriota</taxon>
    </lineage>
</organism>
<accession>A0A1G2CJ33</accession>
<name>A0A1G2CJ33_9BACT</name>
<gene>
    <name evidence="2" type="ORF">A3A43_02060</name>
</gene>
<proteinExistence type="predicted"/>
<dbReference type="STRING" id="1798652.A3A43_02060"/>
<dbReference type="InterPro" id="IPR050570">
    <property type="entry name" value="Cell_wall_metabolism_enzyme"/>
</dbReference>
<dbReference type="InterPro" id="IPR018392">
    <property type="entry name" value="LysM"/>
</dbReference>
<comment type="caution">
    <text evidence="2">The sequence shown here is derived from an EMBL/GenBank/DDBJ whole genome shotgun (WGS) entry which is preliminary data.</text>
</comment>
<dbReference type="InterPro" id="IPR016047">
    <property type="entry name" value="M23ase_b-sheet_dom"/>
</dbReference>
<dbReference type="CDD" id="cd00118">
    <property type="entry name" value="LysM"/>
    <property type="match status" value="2"/>
</dbReference>
<dbReference type="Proteomes" id="UP000178495">
    <property type="component" value="Unassembled WGS sequence"/>
</dbReference>
<dbReference type="Pfam" id="PF01476">
    <property type="entry name" value="LysM"/>
    <property type="match status" value="2"/>
</dbReference>
<dbReference type="SMART" id="SM00257">
    <property type="entry name" value="LysM"/>
    <property type="match status" value="2"/>
</dbReference>
<evidence type="ECO:0000313" key="3">
    <source>
        <dbReference type="Proteomes" id="UP000178495"/>
    </source>
</evidence>
<sequence>MQFGRAKKPLILAIFLLFALIFLNFWQVGGVRAENGVLGGPAAAEQAADAPEDRTNLALLAGTQGDSSQSGGEHAPQGESGLWLMNGGLEASQNSLHAAWGSGTPIIYKVKKGDTLSQIAADFGVSVQTIIGSNPEVRAGSLKIGQELSILPVSGILYSVREGETPESIAASFHLTPAQLKEFNRNIDFASFTPGITLIIPGISPLANAGPGSASGQLPNLSNYFVRPADGFNWGKLHPQNAVDIANACGTPVEASAEGLIIDASIDDWSYGYGHYIVIEHPNGTKTRYAHLDKLFVSIGDYVKQGEALGTMGQTGDATGCHLHFEVEGAKNPFAKL</sequence>
<dbReference type="GO" id="GO:0004222">
    <property type="term" value="F:metalloendopeptidase activity"/>
    <property type="evidence" value="ECO:0007669"/>
    <property type="project" value="TreeGrafter"/>
</dbReference>
<dbReference type="Pfam" id="PF01551">
    <property type="entry name" value="Peptidase_M23"/>
    <property type="match status" value="1"/>
</dbReference>
<dbReference type="InterPro" id="IPR011055">
    <property type="entry name" value="Dup_hybrid_motif"/>
</dbReference>
<feature type="domain" description="LysM" evidence="1">
    <location>
        <begin position="156"/>
        <end position="200"/>
    </location>
</feature>
<evidence type="ECO:0000313" key="2">
    <source>
        <dbReference type="EMBL" id="OGZ00671.1"/>
    </source>
</evidence>
<dbReference type="EMBL" id="MHLC01000029">
    <property type="protein sequence ID" value="OGZ00671.1"/>
    <property type="molecule type" value="Genomic_DNA"/>
</dbReference>